<dbReference type="KEGG" id="smao:CAG99_05230"/>
<evidence type="ECO:0000313" key="4">
    <source>
        <dbReference type="EMBL" id="ARQ68327.1"/>
    </source>
</evidence>
<dbReference type="InterPro" id="IPR000182">
    <property type="entry name" value="GNAT_dom"/>
</dbReference>
<feature type="domain" description="N-acetyltransferase" evidence="3">
    <location>
        <begin position="14"/>
        <end position="180"/>
    </location>
</feature>
<protein>
    <recommendedName>
        <fullName evidence="3">N-acetyltransferase domain-containing protein</fullName>
    </recommendedName>
</protein>
<dbReference type="EMBL" id="CP021121">
    <property type="protein sequence ID" value="ARQ68327.1"/>
    <property type="molecule type" value="Genomic_DNA"/>
</dbReference>
<dbReference type="PANTHER" id="PTHR43877:SF2">
    <property type="entry name" value="AMINOALKYLPHOSPHONATE N-ACETYLTRANSFERASE-RELATED"/>
    <property type="match status" value="1"/>
</dbReference>
<dbReference type="RefSeq" id="WP_159029741.1">
    <property type="nucleotide sequence ID" value="NZ_CP021121.1"/>
</dbReference>
<name>A0A1W7CUA9_9ACTN</name>
<dbReference type="Gene3D" id="3.40.630.30">
    <property type="match status" value="1"/>
</dbReference>
<dbReference type="AlphaFoldDB" id="A0A1W7CUA9"/>
<evidence type="ECO:0000256" key="2">
    <source>
        <dbReference type="ARBA" id="ARBA00023315"/>
    </source>
</evidence>
<reference evidence="4 5" key="1">
    <citation type="submission" date="2017-05" db="EMBL/GenBank/DDBJ databases">
        <title>Complete genome sequence of Streptomyces sp. SCSIO 03032 revealed the diverse biosynthetic pathways for its bioactive secondary metabolites.</title>
        <authorList>
            <person name="Ma L."/>
            <person name="Zhu Y."/>
            <person name="Zhang W."/>
            <person name="Zhang G."/>
            <person name="Tian X."/>
            <person name="Zhang S."/>
            <person name="Zhang C."/>
        </authorList>
    </citation>
    <scope>NUCLEOTIDE SEQUENCE [LARGE SCALE GENOMIC DNA]</scope>
    <source>
        <strain evidence="4 5">SCSIO 03032</strain>
    </source>
</reference>
<keyword evidence="2" id="KW-0012">Acyltransferase</keyword>
<dbReference type="SUPFAM" id="SSF55729">
    <property type="entry name" value="Acyl-CoA N-acyltransferases (Nat)"/>
    <property type="match status" value="2"/>
</dbReference>
<dbReference type="Proteomes" id="UP000194218">
    <property type="component" value="Chromosome"/>
</dbReference>
<dbReference type="PANTHER" id="PTHR43877">
    <property type="entry name" value="AMINOALKYLPHOSPHONATE N-ACETYLTRANSFERASE-RELATED-RELATED"/>
    <property type="match status" value="1"/>
</dbReference>
<dbReference type="GO" id="GO:0016747">
    <property type="term" value="F:acyltransferase activity, transferring groups other than amino-acyl groups"/>
    <property type="evidence" value="ECO:0007669"/>
    <property type="project" value="InterPro"/>
</dbReference>
<dbReference type="PROSITE" id="PS51186">
    <property type="entry name" value="GNAT"/>
    <property type="match status" value="2"/>
</dbReference>
<dbReference type="InterPro" id="IPR050832">
    <property type="entry name" value="Bact_Acetyltransf"/>
</dbReference>
<keyword evidence="5" id="KW-1185">Reference proteome</keyword>
<keyword evidence="1" id="KW-0808">Transferase</keyword>
<evidence type="ECO:0000256" key="1">
    <source>
        <dbReference type="ARBA" id="ARBA00022679"/>
    </source>
</evidence>
<evidence type="ECO:0000259" key="3">
    <source>
        <dbReference type="PROSITE" id="PS51186"/>
    </source>
</evidence>
<dbReference type="InterPro" id="IPR016181">
    <property type="entry name" value="Acyl_CoA_acyltransferase"/>
</dbReference>
<sequence>MPEHSRTTVPAPGFAFRPYRGEADHPDILRVRLACRDGGGIDPRSVVEPLPTAREVAEVAAAPGDPRRDQALVTHEGSVAGYITLTSWRDQDGTDVHLHRGWLVPALRGRGVGTAMVRWAEERVAALVRAHGTADRACFAANAADAEPASVALLTGLGYRRVFGVTEFERPDLDGLPPLPGALPGGARLRRARESHYRPVWEMIRAAYADSGHVGGWDFEAFARRAEPAHWQVAWAGEQVVGAALLVQGHGGSGVGEVRELSVRKDWRRQGLGRALLISGLHALARHGTREVRLFTGSANPYRSWELYQNAGFRRIAEFGRYRKPFDGA</sequence>
<accession>A0A1W7CUA9</accession>
<organism evidence="4 5">
    <name type="scientific">Streptomyces marincola</name>
    <dbReference type="NCBI Taxonomy" id="2878388"/>
    <lineage>
        <taxon>Bacteria</taxon>
        <taxon>Bacillati</taxon>
        <taxon>Actinomycetota</taxon>
        <taxon>Actinomycetes</taxon>
        <taxon>Kitasatosporales</taxon>
        <taxon>Streptomycetaceae</taxon>
        <taxon>Streptomyces</taxon>
    </lineage>
</organism>
<dbReference type="OrthoDB" id="8843203at2"/>
<gene>
    <name evidence="4" type="ORF">CAG99_05230</name>
</gene>
<evidence type="ECO:0000313" key="5">
    <source>
        <dbReference type="Proteomes" id="UP000194218"/>
    </source>
</evidence>
<dbReference type="CDD" id="cd04301">
    <property type="entry name" value="NAT_SF"/>
    <property type="match status" value="2"/>
</dbReference>
<proteinExistence type="predicted"/>
<feature type="domain" description="N-acetyltransferase" evidence="3">
    <location>
        <begin position="187"/>
        <end position="329"/>
    </location>
</feature>
<dbReference type="Pfam" id="PF00583">
    <property type="entry name" value="Acetyltransf_1"/>
    <property type="match status" value="2"/>
</dbReference>